<dbReference type="Pfam" id="PF19011">
    <property type="entry name" value="DUF5740"/>
    <property type="match status" value="1"/>
</dbReference>
<feature type="region of interest" description="Disordered" evidence="1">
    <location>
        <begin position="287"/>
        <end position="339"/>
    </location>
</feature>
<dbReference type="OrthoDB" id="6275689at2759"/>
<evidence type="ECO:0000259" key="2">
    <source>
        <dbReference type="Pfam" id="PF19011"/>
    </source>
</evidence>
<sequence>MSSEPHASQENIENEDQLNEKTENSGGPEEINELKEDQENVEPNTDAEIPEALNELKEDQENVEPNTDPEIPEEINEIKENQDNDEINGESPGKEIPEDIGEHSGNDGNEENDDDEMPMTSSRHSGTKRSSDKSPTGVTQLEDLESHLKSAIDQLTNLPVVDFLQNISKQANIHAQSVQAAREIARDFVSKTTDLAESMKMILSYDQMMLDKLNHTTAHDFGVKPKTDEETRAVMIDRAQKILDLGQSEYEVSHHISVTANPLRDYRFNACDEVNAIDNKLQSIKDIKPGKKETPQVKEINEGEESRAEHSENENKEEPAGQQGPENEQENLVEFNDGN</sequence>
<dbReference type="EMBL" id="UZAE01001993">
    <property type="protein sequence ID" value="VDN99274.1"/>
    <property type="molecule type" value="Genomic_DNA"/>
</dbReference>
<evidence type="ECO:0000256" key="1">
    <source>
        <dbReference type="SAM" id="MobiDB-lite"/>
    </source>
</evidence>
<feature type="compositionally biased region" description="Polar residues" evidence="1">
    <location>
        <begin position="1"/>
        <end position="11"/>
    </location>
</feature>
<dbReference type="WBParaSite" id="HNAJ_0000341801-mRNA-1">
    <property type="protein sequence ID" value="HNAJ_0000341801-mRNA-1"/>
    <property type="gene ID" value="HNAJ_0000341801"/>
</dbReference>
<name>A0A0R3T8N0_RODNA</name>
<dbReference type="Proteomes" id="UP000278807">
    <property type="component" value="Unassembled WGS sequence"/>
</dbReference>
<dbReference type="InterPro" id="IPR043801">
    <property type="entry name" value="DUF5740"/>
</dbReference>
<feature type="region of interest" description="Disordered" evidence="1">
    <location>
        <begin position="1"/>
        <end position="138"/>
    </location>
</feature>
<feature type="compositionally biased region" description="Basic and acidic residues" evidence="1">
    <location>
        <begin position="287"/>
        <end position="319"/>
    </location>
</feature>
<keyword evidence="4" id="KW-1185">Reference proteome</keyword>
<reference evidence="5" key="1">
    <citation type="submission" date="2017-02" db="UniProtKB">
        <authorList>
            <consortium name="WormBaseParasite"/>
        </authorList>
    </citation>
    <scope>IDENTIFICATION</scope>
</reference>
<organism evidence="5">
    <name type="scientific">Rodentolepis nana</name>
    <name type="common">Dwarf tapeworm</name>
    <name type="synonym">Hymenolepis nana</name>
    <dbReference type="NCBI Taxonomy" id="102285"/>
    <lineage>
        <taxon>Eukaryota</taxon>
        <taxon>Metazoa</taxon>
        <taxon>Spiralia</taxon>
        <taxon>Lophotrochozoa</taxon>
        <taxon>Platyhelminthes</taxon>
        <taxon>Cestoda</taxon>
        <taxon>Eucestoda</taxon>
        <taxon>Cyclophyllidea</taxon>
        <taxon>Hymenolepididae</taxon>
        <taxon>Rodentolepis</taxon>
    </lineage>
</organism>
<gene>
    <name evidence="3" type="ORF">HNAJ_LOCUS3415</name>
</gene>
<feature type="domain" description="DUF5740" evidence="2">
    <location>
        <begin position="139"/>
        <end position="282"/>
    </location>
</feature>
<evidence type="ECO:0000313" key="5">
    <source>
        <dbReference type="WBParaSite" id="HNAJ_0000341801-mRNA-1"/>
    </source>
</evidence>
<accession>A0A0R3T8N0</accession>
<reference evidence="3 4" key="2">
    <citation type="submission" date="2018-11" db="EMBL/GenBank/DDBJ databases">
        <authorList>
            <consortium name="Pathogen Informatics"/>
        </authorList>
    </citation>
    <scope>NUCLEOTIDE SEQUENCE [LARGE SCALE GENOMIC DNA]</scope>
</reference>
<protein>
    <submittedName>
        <fullName evidence="5">DUF5740 domain-containing protein</fullName>
    </submittedName>
</protein>
<evidence type="ECO:0000313" key="3">
    <source>
        <dbReference type="EMBL" id="VDN99274.1"/>
    </source>
</evidence>
<proteinExistence type="predicted"/>
<evidence type="ECO:0000313" key="4">
    <source>
        <dbReference type="Proteomes" id="UP000278807"/>
    </source>
</evidence>
<feature type="compositionally biased region" description="Basic and acidic residues" evidence="1">
    <location>
        <begin position="92"/>
        <end position="105"/>
    </location>
</feature>
<feature type="compositionally biased region" description="Acidic residues" evidence="1">
    <location>
        <begin position="108"/>
        <end position="117"/>
    </location>
</feature>
<dbReference type="AlphaFoldDB" id="A0A0R3T8N0"/>